<dbReference type="Proteomes" id="UP000217289">
    <property type="component" value="Chromosome"/>
</dbReference>
<reference evidence="1 2" key="1">
    <citation type="submission" date="2017-06" db="EMBL/GenBank/DDBJ databases">
        <authorList>
            <person name="Kim H.J."/>
            <person name="Triplett B.A."/>
        </authorList>
    </citation>
    <scope>NUCLEOTIDE SEQUENCE [LARGE SCALE GENOMIC DNA]</scope>
    <source>
        <strain evidence="1 2">DSM 14713</strain>
    </source>
</reference>
<gene>
    <name evidence="1" type="ORF">MEBOL_000679</name>
</gene>
<evidence type="ECO:0000313" key="2">
    <source>
        <dbReference type="Proteomes" id="UP000217289"/>
    </source>
</evidence>
<dbReference type="AlphaFoldDB" id="A0A250I7U5"/>
<dbReference type="EMBL" id="CP022163">
    <property type="protein sequence ID" value="ATB27241.1"/>
    <property type="molecule type" value="Genomic_DNA"/>
</dbReference>
<evidence type="ECO:0008006" key="3">
    <source>
        <dbReference type="Google" id="ProtNLM"/>
    </source>
</evidence>
<evidence type="ECO:0000313" key="1">
    <source>
        <dbReference type="EMBL" id="ATB27241.1"/>
    </source>
</evidence>
<organism evidence="1 2">
    <name type="scientific">Melittangium boletus DSM 14713</name>
    <dbReference type="NCBI Taxonomy" id="1294270"/>
    <lineage>
        <taxon>Bacteria</taxon>
        <taxon>Pseudomonadati</taxon>
        <taxon>Myxococcota</taxon>
        <taxon>Myxococcia</taxon>
        <taxon>Myxococcales</taxon>
        <taxon>Cystobacterineae</taxon>
        <taxon>Archangiaceae</taxon>
        <taxon>Melittangium</taxon>
    </lineage>
</organism>
<sequence>MSAHGLGQALGRGTLLSLCVALGGAEAQERTPPVLRPGQVDLRLEGAASLLPLSLEAGATVEIGVLRVATGTLALGGEFSGNLCALACWVPNLFSERDTSRWELSAVGRLGYHFALSGRNYDKVDLFGFVLGGVTEPRTTVTTPTYRFEGRGRGAVFGLGLGGNYVPSSRFFLGGEARLRFSTGASELTLTRGTHAFTDDERRWFRFGLATAFFVGVRLF</sequence>
<proteinExistence type="predicted"/>
<name>A0A250I7U5_9BACT</name>
<accession>A0A250I7U5</accession>
<keyword evidence="2" id="KW-1185">Reference proteome</keyword>
<dbReference type="KEGG" id="mbd:MEBOL_000679"/>
<protein>
    <recommendedName>
        <fullName evidence="3">Outer membrane protein beta-barrel domain-containing protein</fullName>
    </recommendedName>
</protein>